<evidence type="ECO:0000256" key="1">
    <source>
        <dbReference type="ARBA" id="ARBA00022737"/>
    </source>
</evidence>
<dbReference type="Pfam" id="PF04383">
    <property type="entry name" value="KilA-N"/>
    <property type="match status" value="1"/>
</dbReference>
<protein>
    <recommendedName>
        <fullName evidence="4">HTH APSES-type domain-containing protein</fullName>
    </recommendedName>
</protein>
<gene>
    <name evidence="5" type="ORF">SPPG_02210</name>
</gene>
<dbReference type="PANTHER" id="PTHR43828">
    <property type="entry name" value="ASPARAGINASE"/>
    <property type="match status" value="1"/>
</dbReference>
<dbReference type="GO" id="GO:0000981">
    <property type="term" value="F:DNA-binding transcription factor activity, RNA polymerase II-specific"/>
    <property type="evidence" value="ECO:0007669"/>
    <property type="project" value="UniProtKB-ARBA"/>
</dbReference>
<sequence length="287" mass="32054">MSTSLYEPNFLASLKDDAEDAVDPAELVLPTPPPPPPPSYPTALVPPVGPPYQPWEDPRYALGPMPHYKPVYVQQHQAHVPQPAPPAPEYYTPPAASPSSTASTLQNILPQAPTSSYMMPPQHLMHQQQLHYYSMQAQPPVNVPVFRPSNFPIPALRRNNSSHMGTPAKRPTPSLPPRMPVPARKGLYEATYSNVPVYEMASPNGVGVMRRRHDSWMNATHILKAAGMEKSRRTKVLEREIHQGEHEKIQGGYGKYQGTWIPLYRARELAAEYGLDEALRDILDLPE</sequence>
<feature type="domain" description="HTH APSES-type" evidence="4">
    <location>
        <begin position="187"/>
        <end position="287"/>
    </location>
</feature>
<dbReference type="VEuPathDB" id="FungiDB:SPPG_02210"/>
<evidence type="ECO:0000256" key="2">
    <source>
        <dbReference type="ARBA" id="ARBA00023043"/>
    </source>
</evidence>
<evidence type="ECO:0000313" key="6">
    <source>
        <dbReference type="Proteomes" id="UP000053201"/>
    </source>
</evidence>
<feature type="region of interest" description="Disordered" evidence="3">
    <location>
        <begin position="156"/>
        <end position="180"/>
    </location>
</feature>
<dbReference type="PROSITE" id="PS51299">
    <property type="entry name" value="HTH_APSES"/>
    <property type="match status" value="1"/>
</dbReference>
<dbReference type="EMBL" id="KQ257452">
    <property type="protein sequence ID" value="KND03147.1"/>
    <property type="molecule type" value="Genomic_DNA"/>
</dbReference>
<dbReference type="STRING" id="645134.A0A0L0HPY0"/>
<reference evidence="5 6" key="1">
    <citation type="submission" date="2009-08" db="EMBL/GenBank/DDBJ databases">
        <title>The Genome Sequence of Spizellomyces punctatus strain DAOM BR117.</title>
        <authorList>
            <consortium name="The Broad Institute Genome Sequencing Platform"/>
            <person name="Russ C."/>
            <person name="Cuomo C."/>
            <person name="Shea T."/>
            <person name="Young S.K."/>
            <person name="Zeng Q."/>
            <person name="Koehrsen M."/>
            <person name="Haas B."/>
            <person name="Borodovsky M."/>
            <person name="Guigo R."/>
            <person name="Alvarado L."/>
            <person name="Berlin A."/>
            <person name="Bochicchio J."/>
            <person name="Borenstein D."/>
            <person name="Chapman S."/>
            <person name="Chen Z."/>
            <person name="Engels R."/>
            <person name="Freedman E."/>
            <person name="Gellesch M."/>
            <person name="Goldberg J."/>
            <person name="Griggs A."/>
            <person name="Gujja S."/>
            <person name="Heiman D."/>
            <person name="Hepburn T."/>
            <person name="Howarth C."/>
            <person name="Jen D."/>
            <person name="Larson L."/>
            <person name="Lewis B."/>
            <person name="Mehta T."/>
            <person name="Park D."/>
            <person name="Pearson M."/>
            <person name="Roberts A."/>
            <person name="Saif S."/>
            <person name="Shenoy N."/>
            <person name="Sisk P."/>
            <person name="Stolte C."/>
            <person name="Sykes S."/>
            <person name="Thomson T."/>
            <person name="Walk T."/>
            <person name="White J."/>
            <person name="Yandava C."/>
            <person name="Burger G."/>
            <person name="Gray M.W."/>
            <person name="Holland P.W.H."/>
            <person name="King N."/>
            <person name="Lang F.B.F."/>
            <person name="Roger A.J."/>
            <person name="Ruiz-Trillo I."/>
            <person name="Lander E."/>
            <person name="Nusbaum C."/>
        </authorList>
    </citation>
    <scope>NUCLEOTIDE SEQUENCE [LARGE SCALE GENOMIC DNA]</scope>
    <source>
        <strain evidence="5 6">DAOM BR117</strain>
    </source>
</reference>
<feature type="compositionally biased region" description="Pro residues" evidence="3">
    <location>
        <begin position="30"/>
        <end position="40"/>
    </location>
</feature>
<dbReference type="RefSeq" id="XP_016611186.1">
    <property type="nucleotide sequence ID" value="XM_016750504.1"/>
</dbReference>
<keyword evidence="2" id="KW-0040">ANK repeat</keyword>
<dbReference type="GeneID" id="27685813"/>
<dbReference type="InterPro" id="IPR051642">
    <property type="entry name" value="SWI6-like"/>
</dbReference>
<organism evidence="5 6">
    <name type="scientific">Spizellomyces punctatus (strain DAOM BR117)</name>
    <dbReference type="NCBI Taxonomy" id="645134"/>
    <lineage>
        <taxon>Eukaryota</taxon>
        <taxon>Fungi</taxon>
        <taxon>Fungi incertae sedis</taxon>
        <taxon>Chytridiomycota</taxon>
        <taxon>Chytridiomycota incertae sedis</taxon>
        <taxon>Chytridiomycetes</taxon>
        <taxon>Spizellomycetales</taxon>
        <taxon>Spizellomycetaceae</taxon>
        <taxon>Spizellomyces</taxon>
    </lineage>
</organism>
<dbReference type="GO" id="GO:0033309">
    <property type="term" value="C:SBF transcription complex"/>
    <property type="evidence" value="ECO:0007669"/>
    <property type="project" value="TreeGrafter"/>
</dbReference>
<name>A0A0L0HPY0_SPIPD</name>
<proteinExistence type="predicted"/>
<dbReference type="InterPro" id="IPR036887">
    <property type="entry name" value="HTH_APSES_sf"/>
</dbReference>
<dbReference type="GO" id="GO:0003677">
    <property type="term" value="F:DNA binding"/>
    <property type="evidence" value="ECO:0007669"/>
    <property type="project" value="InterPro"/>
</dbReference>
<feature type="region of interest" description="Disordered" evidence="3">
    <location>
        <begin position="1"/>
        <end position="45"/>
    </location>
</feature>
<dbReference type="OrthoDB" id="6718656at2759"/>
<dbReference type="AlphaFoldDB" id="A0A0L0HPY0"/>
<feature type="compositionally biased region" description="Low complexity" evidence="3">
    <location>
        <begin position="89"/>
        <end position="102"/>
    </location>
</feature>
<accession>A0A0L0HPY0</accession>
<dbReference type="eggNOG" id="ENOG502QPWC">
    <property type="taxonomic scope" value="Eukaryota"/>
</dbReference>
<dbReference type="InterPro" id="IPR018004">
    <property type="entry name" value="KilA/APSES_HTH"/>
</dbReference>
<evidence type="ECO:0000256" key="3">
    <source>
        <dbReference type="SAM" id="MobiDB-lite"/>
    </source>
</evidence>
<dbReference type="Gene3D" id="3.10.260.10">
    <property type="entry name" value="Transcription regulator HTH, APSES-type DNA-binding domain"/>
    <property type="match status" value="1"/>
</dbReference>
<evidence type="ECO:0000313" key="5">
    <source>
        <dbReference type="EMBL" id="KND03147.1"/>
    </source>
</evidence>
<dbReference type="GO" id="GO:0030907">
    <property type="term" value="C:MBF transcription complex"/>
    <property type="evidence" value="ECO:0007669"/>
    <property type="project" value="TreeGrafter"/>
</dbReference>
<dbReference type="InterPro" id="IPR003163">
    <property type="entry name" value="Tscrpt_reg_HTH_APSES-type"/>
</dbReference>
<dbReference type="SMART" id="SM01252">
    <property type="entry name" value="KilA-N"/>
    <property type="match status" value="1"/>
</dbReference>
<dbReference type="Proteomes" id="UP000053201">
    <property type="component" value="Unassembled WGS sequence"/>
</dbReference>
<dbReference type="PANTHER" id="PTHR43828:SF3">
    <property type="entry name" value="CHROMO DOMAIN-CONTAINING PROTEIN"/>
    <property type="match status" value="1"/>
</dbReference>
<feature type="region of interest" description="Disordered" evidence="3">
    <location>
        <begin position="78"/>
        <end position="102"/>
    </location>
</feature>
<evidence type="ECO:0000259" key="4">
    <source>
        <dbReference type="PROSITE" id="PS51299"/>
    </source>
</evidence>
<keyword evidence="6" id="KW-1185">Reference proteome</keyword>
<dbReference type="InParanoid" id="A0A0L0HPY0"/>
<dbReference type="SUPFAM" id="SSF54616">
    <property type="entry name" value="DNA-binding domain of Mlu1-box binding protein MBP1"/>
    <property type="match status" value="1"/>
</dbReference>
<keyword evidence="1" id="KW-0677">Repeat</keyword>